<dbReference type="InterPro" id="IPR051104">
    <property type="entry name" value="FAD_monoxygenase"/>
</dbReference>
<evidence type="ECO:0000256" key="1">
    <source>
        <dbReference type="ARBA" id="ARBA00007992"/>
    </source>
</evidence>
<keyword evidence="3" id="KW-0274">FAD</keyword>
<dbReference type="InterPro" id="IPR036188">
    <property type="entry name" value="FAD/NAD-bd_sf"/>
</dbReference>
<name>A0ABR4EAC1_9PEZI</name>
<accession>A0ABR4EAC1</accession>
<dbReference type="Gene3D" id="3.50.50.60">
    <property type="entry name" value="FAD/NAD(P)-binding domain"/>
    <property type="match status" value="2"/>
</dbReference>
<feature type="domain" description="FAD-binding" evidence="5">
    <location>
        <begin position="241"/>
        <end position="330"/>
    </location>
</feature>
<dbReference type="Proteomes" id="UP001600888">
    <property type="component" value="Unassembled WGS sequence"/>
</dbReference>
<reference evidence="6 7" key="1">
    <citation type="submission" date="2024-03" db="EMBL/GenBank/DDBJ databases">
        <title>A high-quality draft genome sequence of Diaporthe vaccinii, a causative agent of upright dieback and viscid rot disease in cranberry plants.</title>
        <authorList>
            <person name="Sarrasin M."/>
            <person name="Lang B.F."/>
            <person name="Burger G."/>
        </authorList>
    </citation>
    <scope>NUCLEOTIDE SEQUENCE [LARGE SCALE GENOMIC DNA]</scope>
    <source>
        <strain evidence="6 7">IS7</strain>
    </source>
</reference>
<dbReference type="Pfam" id="PF01494">
    <property type="entry name" value="FAD_binding_3"/>
    <property type="match status" value="1"/>
</dbReference>
<dbReference type="PANTHER" id="PTHR46720:SF3">
    <property type="entry name" value="FAD-BINDING DOMAIN-CONTAINING PROTEIN-RELATED"/>
    <property type="match status" value="1"/>
</dbReference>
<keyword evidence="7" id="KW-1185">Reference proteome</keyword>
<comment type="caution">
    <text evidence="6">The sequence shown here is derived from an EMBL/GenBank/DDBJ whole genome shotgun (WGS) entry which is preliminary data.</text>
</comment>
<dbReference type="PRINTS" id="PR00420">
    <property type="entry name" value="RNGMNOXGNASE"/>
</dbReference>
<keyword evidence="4" id="KW-0560">Oxidoreductase</keyword>
<dbReference type="InterPro" id="IPR002938">
    <property type="entry name" value="FAD-bd"/>
</dbReference>
<sequence>MSQRPIRIAISGGGLAGATLAHALLKHAHLDVHIFESAEAFKEAGAAVGIARNALSALDLIGPPATTALRRAGALPQKGVRFMLAQGPDAGDDGVMIDEVDAGVHGKHVVSIVHRAAFVRELLADVPPGRMHASKKLERVDRGEGDPAVSPRNTGWWAIMGLKPYAAAQESLGEGLVDVKDPRQYGWTGEGAYLLHDVLSDGQLVQLAACGMDEVARGSDRWQTTLSADEVREKFRGWPELLRNAVEKLLCDEPEQPARYLWEHPPARTYVSSPIAVMGDAAHATTPWQGSGAGMAIEDSLVLSTLLGRAETAAQASLALEVYDQVRRPHT</sequence>
<evidence type="ECO:0000259" key="5">
    <source>
        <dbReference type="Pfam" id="PF01494"/>
    </source>
</evidence>
<keyword evidence="2" id="KW-0285">Flavoprotein</keyword>
<proteinExistence type="inferred from homology"/>
<dbReference type="EMBL" id="JBAWTH010000076">
    <property type="protein sequence ID" value="KAL2279395.1"/>
    <property type="molecule type" value="Genomic_DNA"/>
</dbReference>
<gene>
    <name evidence="6" type="ORF">FJTKL_13465</name>
</gene>
<organism evidence="6 7">
    <name type="scientific">Diaporthe vaccinii</name>
    <dbReference type="NCBI Taxonomy" id="105482"/>
    <lineage>
        <taxon>Eukaryota</taxon>
        <taxon>Fungi</taxon>
        <taxon>Dikarya</taxon>
        <taxon>Ascomycota</taxon>
        <taxon>Pezizomycotina</taxon>
        <taxon>Sordariomycetes</taxon>
        <taxon>Sordariomycetidae</taxon>
        <taxon>Diaporthales</taxon>
        <taxon>Diaporthaceae</taxon>
        <taxon>Diaporthe</taxon>
        <taxon>Diaporthe eres species complex</taxon>
    </lineage>
</organism>
<comment type="similarity">
    <text evidence="1">Belongs to the paxM FAD-dependent monooxygenase family.</text>
</comment>
<evidence type="ECO:0000256" key="4">
    <source>
        <dbReference type="ARBA" id="ARBA00023002"/>
    </source>
</evidence>
<evidence type="ECO:0000256" key="3">
    <source>
        <dbReference type="ARBA" id="ARBA00022827"/>
    </source>
</evidence>
<evidence type="ECO:0000313" key="6">
    <source>
        <dbReference type="EMBL" id="KAL2279395.1"/>
    </source>
</evidence>
<evidence type="ECO:0000313" key="7">
    <source>
        <dbReference type="Proteomes" id="UP001600888"/>
    </source>
</evidence>
<dbReference type="SUPFAM" id="SSF51905">
    <property type="entry name" value="FAD/NAD(P)-binding domain"/>
    <property type="match status" value="1"/>
</dbReference>
<protein>
    <recommendedName>
        <fullName evidence="5">FAD-binding domain-containing protein</fullName>
    </recommendedName>
</protein>
<dbReference type="PANTHER" id="PTHR46720">
    <property type="entry name" value="HYDROXYLASE, PUTATIVE (AFU_ORTHOLOGUE AFUA_3G01460)-RELATED"/>
    <property type="match status" value="1"/>
</dbReference>
<evidence type="ECO:0000256" key="2">
    <source>
        <dbReference type="ARBA" id="ARBA00022630"/>
    </source>
</evidence>